<reference evidence="2 3" key="1">
    <citation type="submission" date="2016-03" db="EMBL/GenBank/DDBJ databases">
        <title>Draft genome sequence of Gluconobacter cerinus strain CECT 9110.</title>
        <authorList>
            <person name="Sainz F."/>
            <person name="Mas A."/>
            <person name="Torija M.J."/>
        </authorList>
    </citation>
    <scope>NUCLEOTIDE SEQUENCE [LARGE SCALE GENOMIC DNA]</scope>
    <source>
        <strain evidence="2 3">CECT 9110</strain>
    </source>
</reference>
<dbReference type="EMBL" id="LUTU01000005">
    <property type="protein sequence ID" value="OAJ68586.1"/>
    <property type="molecule type" value="Genomic_DNA"/>
</dbReference>
<dbReference type="SMART" id="SM00855">
    <property type="entry name" value="PGAM"/>
    <property type="match status" value="1"/>
</dbReference>
<dbReference type="CDD" id="cd07067">
    <property type="entry name" value="HP_PGM_like"/>
    <property type="match status" value="1"/>
</dbReference>
<dbReference type="RefSeq" id="WP_064274058.1">
    <property type="nucleotide sequence ID" value="NZ_LUTU01000005.1"/>
</dbReference>
<sequence length="171" mass="18456">MTDRLLLILRHAEAGPHLYSGSGDIERSLTPMGHQQAARIGAQLAKLELPEPVHVLCSPARRTRETAEGVLSALPDAAVPQLESNLYGADLDTLYGFIHATPEDIRTLLLIGHNPAIGTLAHDLAGPALQSDTFAALRHSYAPATLTVFQTQEDWMNIRPSTVKASQVLIP</sequence>
<dbReference type="OrthoDB" id="9810154at2"/>
<dbReference type="GO" id="GO:0016787">
    <property type="term" value="F:hydrolase activity"/>
    <property type="evidence" value="ECO:0007669"/>
    <property type="project" value="UniProtKB-KW"/>
</dbReference>
<keyword evidence="1" id="KW-0378">Hydrolase</keyword>
<proteinExistence type="predicted"/>
<evidence type="ECO:0000256" key="1">
    <source>
        <dbReference type="ARBA" id="ARBA00022801"/>
    </source>
</evidence>
<comment type="caution">
    <text evidence="2">The sequence shown here is derived from an EMBL/GenBank/DDBJ whole genome shotgun (WGS) entry which is preliminary data.</text>
</comment>
<dbReference type="InterPro" id="IPR013078">
    <property type="entry name" value="His_Pase_superF_clade-1"/>
</dbReference>
<organism evidence="2 3">
    <name type="scientific">Gluconobacter cerinus</name>
    <dbReference type="NCBI Taxonomy" id="38307"/>
    <lineage>
        <taxon>Bacteria</taxon>
        <taxon>Pseudomonadati</taxon>
        <taxon>Pseudomonadota</taxon>
        <taxon>Alphaproteobacteria</taxon>
        <taxon>Acetobacterales</taxon>
        <taxon>Acetobacteraceae</taxon>
        <taxon>Gluconobacter</taxon>
    </lineage>
</organism>
<name>A0A1B6VMZ3_9PROT</name>
<protein>
    <submittedName>
        <fullName evidence="2">Phosphohistidine phosphatase</fullName>
    </submittedName>
</protein>
<dbReference type="PANTHER" id="PTHR20935">
    <property type="entry name" value="PHOSPHOGLYCERATE MUTASE-RELATED"/>
    <property type="match status" value="1"/>
</dbReference>
<dbReference type="Gene3D" id="3.40.50.1240">
    <property type="entry name" value="Phosphoglycerate mutase-like"/>
    <property type="match status" value="1"/>
</dbReference>
<dbReference type="AlphaFoldDB" id="A0A1B6VMZ3"/>
<dbReference type="Pfam" id="PF00300">
    <property type="entry name" value="His_Phos_1"/>
    <property type="match status" value="1"/>
</dbReference>
<dbReference type="Proteomes" id="UP000077786">
    <property type="component" value="Unassembled WGS sequence"/>
</dbReference>
<dbReference type="InterPro" id="IPR051021">
    <property type="entry name" value="Mito_Ser/Thr_phosphatase"/>
</dbReference>
<dbReference type="InterPro" id="IPR029033">
    <property type="entry name" value="His_PPase_superfam"/>
</dbReference>
<gene>
    <name evidence="2" type="ORF">A0123_01294</name>
</gene>
<accession>A0A1B6VMZ3</accession>
<dbReference type="PATRIC" id="fig|38307.3.peg.1329"/>
<dbReference type="SUPFAM" id="SSF53254">
    <property type="entry name" value="Phosphoglycerate mutase-like"/>
    <property type="match status" value="1"/>
</dbReference>
<evidence type="ECO:0000313" key="3">
    <source>
        <dbReference type="Proteomes" id="UP000077786"/>
    </source>
</evidence>
<evidence type="ECO:0000313" key="2">
    <source>
        <dbReference type="EMBL" id="OAJ68586.1"/>
    </source>
</evidence>